<dbReference type="EMBL" id="JBHSMX010000064">
    <property type="protein sequence ID" value="MFC5523273.1"/>
    <property type="molecule type" value="Genomic_DNA"/>
</dbReference>
<dbReference type="RefSeq" id="WP_245660754.1">
    <property type="nucleotide sequence ID" value="NZ_JBHSMX010000064.1"/>
</dbReference>
<accession>A0ABW0QEP0</accession>
<dbReference type="SUPFAM" id="SSF54427">
    <property type="entry name" value="NTF2-like"/>
    <property type="match status" value="1"/>
</dbReference>
<reference evidence="2" key="1">
    <citation type="journal article" date="2019" name="Int. J. Syst. Evol. Microbiol.">
        <title>The Global Catalogue of Microorganisms (GCM) 10K type strain sequencing project: providing services to taxonomists for standard genome sequencing and annotation.</title>
        <authorList>
            <consortium name="The Broad Institute Genomics Platform"/>
            <consortium name="The Broad Institute Genome Sequencing Center for Infectious Disease"/>
            <person name="Wu L."/>
            <person name="Ma J."/>
        </authorList>
    </citation>
    <scope>NUCLEOTIDE SEQUENCE [LARGE SCALE GENOMIC DNA]</scope>
    <source>
        <strain evidence="2">CGMCC 4.7277</strain>
    </source>
</reference>
<name>A0ABW0QEP0_9BURK</name>
<evidence type="ECO:0000313" key="2">
    <source>
        <dbReference type="Proteomes" id="UP001596084"/>
    </source>
</evidence>
<evidence type="ECO:0000313" key="1">
    <source>
        <dbReference type="EMBL" id="MFC5523273.1"/>
    </source>
</evidence>
<evidence type="ECO:0008006" key="3">
    <source>
        <dbReference type="Google" id="ProtNLM"/>
    </source>
</evidence>
<sequence>MDKEQDRTAVKRELDALAAEFFRAVSFEAGETPAYENIHALFIEPGLLIKNTAATPEISGVRQFIEPRQAMVSSGELTRFRELELSETTEVFGNVAHRYSAYAKSGTNNGVPFEARGMISTQFVKTPAGWKMSAMAWDDERPGLSIPKHLLPNKLEVGCSHLRNTTGTET</sequence>
<dbReference type="InterPro" id="IPR032710">
    <property type="entry name" value="NTF2-like_dom_sf"/>
</dbReference>
<keyword evidence="2" id="KW-1185">Reference proteome</keyword>
<organism evidence="1 2">
    <name type="scientific">Polaromonas jejuensis</name>
    <dbReference type="NCBI Taxonomy" id="457502"/>
    <lineage>
        <taxon>Bacteria</taxon>
        <taxon>Pseudomonadati</taxon>
        <taxon>Pseudomonadota</taxon>
        <taxon>Betaproteobacteria</taxon>
        <taxon>Burkholderiales</taxon>
        <taxon>Comamonadaceae</taxon>
        <taxon>Polaromonas</taxon>
    </lineage>
</organism>
<comment type="caution">
    <text evidence="1">The sequence shown here is derived from an EMBL/GenBank/DDBJ whole genome shotgun (WGS) entry which is preliminary data.</text>
</comment>
<dbReference type="Proteomes" id="UP001596084">
    <property type="component" value="Unassembled WGS sequence"/>
</dbReference>
<proteinExistence type="predicted"/>
<gene>
    <name evidence="1" type="ORF">ACFPP7_20505</name>
</gene>
<protein>
    <recommendedName>
        <fullName evidence="3">DUF4440 domain-containing protein</fullName>
    </recommendedName>
</protein>